<dbReference type="GO" id="GO:0006511">
    <property type="term" value="P:ubiquitin-dependent protein catabolic process"/>
    <property type="evidence" value="ECO:0007669"/>
    <property type="project" value="TreeGrafter"/>
</dbReference>
<dbReference type="InterPro" id="IPR011016">
    <property type="entry name" value="Znf_RING-CH"/>
</dbReference>
<accession>A0A1D1Z003</accession>
<dbReference type="InterPro" id="IPR001841">
    <property type="entry name" value="Znf_RING"/>
</dbReference>
<keyword evidence="3" id="KW-0862">Zinc</keyword>
<feature type="region of interest" description="Disordered" evidence="5">
    <location>
        <begin position="157"/>
        <end position="215"/>
    </location>
</feature>
<evidence type="ECO:0000259" key="6">
    <source>
        <dbReference type="PROSITE" id="PS50089"/>
    </source>
</evidence>
<dbReference type="AlphaFoldDB" id="A0A1D1Z003"/>
<sequence length="854" mass="95567">MDPSPSDLAAVDSASRLLKDLHLAGRNRHGKDMDGMEIDLLMEVPDTPDRLALICPQEDACEDAAKKEHYGFHRNLGLRSEGTRPISLNANDNEHLFRKARLARLISKSHHAELPTHSQGVRMEHKKCSFQSYGPSSCSEHRIEKRDDVNGVDKRLPFSIYPTRHGDNKRKTTQDLHDEKRDGHGDHSKGMVSSPTGSFRKAHNGTVNSSELSDRACRANGKTEIDVTSARSKHRFRESFAESSLNGDEIGFSSYSQATAGKVTSKPLQFCAYPRTTERRRLVRNGCISPHNITNNERNLVNIESSSPYAGKKVHEKGKGIDLLGGLQDKGKEALLIPCQFDARKKNTGQRRLVRNGCISPVNIASDNNDGIDQSDEFFLPQLHVVSPDSEPMRTDKMKGKEFLNGTTRETDEESKSHMSSRCPLAPGEDITFDAGVIADIVRPDDEMGWRSTRHRTGKAWQLTSRETSVVLTRKFDSFHSSDLCHDNCIEDKSYSNMVRPCHEVGSSEVTAPSTFAHEPNPSQFPESSDIILELDTGIQTHFGTERPRKGKRKSRSSRIYLGECSNSIFDVPEVNPQSSGESSSADSTSDSKQHGATFGPIIDVDKLPSSLLRGTSPHNGRYIVPEDSVARARQVESDEMLARQLQEQFFNESPGFVGEEEEIDASAIAWTLQQQEEAENDSFIRTRGQPHPRRRQSLRRPSRNYSVQSASHARVNSSTRMAQLLRNIRLEMDPETRLNLLEVLEAAFDNGNDARINVLQIQRDFNENDYEMLSSLDDYNHQHIGASVRQINSLPQSIIQTDNVDEACAICLETPAIGDTIRHLPCLHKFHKDCIDAWLKRRSSCPICKSGIA</sequence>
<dbReference type="SMART" id="SM00744">
    <property type="entry name" value="RINGv"/>
    <property type="match status" value="1"/>
</dbReference>
<feature type="region of interest" description="Disordered" evidence="5">
    <location>
        <begin position="571"/>
        <end position="602"/>
    </location>
</feature>
<dbReference type="FunFam" id="3.30.40.10:FF:000594">
    <property type="entry name" value="RING/U-box superfamily protein"/>
    <property type="match status" value="1"/>
</dbReference>
<gene>
    <name evidence="7" type="primary">SDIR1_7</name>
    <name evidence="7" type="ORF">g.46656</name>
</gene>
<keyword evidence="1" id="KW-0479">Metal-binding</keyword>
<evidence type="ECO:0000256" key="2">
    <source>
        <dbReference type="ARBA" id="ARBA00022771"/>
    </source>
</evidence>
<feature type="domain" description="RING-type" evidence="6">
    <location>
        <begin position="809"/>
        <end position="850"/>
    </location>
</feature>
<proteinExistence type="predicted"/>
<dbReference type="SUPFAM" id="SSF57850">
    <property type="entry name" value="RING/U-box"/>
    <property type="match status" value="1"/>
</dbReference>
<dbReference type="Gene3D" id="3.30.40.10">
    <property type="entry name" value="Zinc/RING finger domain, C3HC4 (zinc finger)"/>
    <property type="match status" value="1"/>
</dbReference>
<feature type="compositionally biased region" description="Polar residues" evidence="5">
    <location>
        <begin position="705"/>
        <end position="714"/>
    </location>
</feature>
<feature type="region of interest" description="Disordered" evidence="5">
    <location>
        <begin position="405"/>
        <end position="425"/>
    </location>
</feature>
<dbReference type="SMART" id="SM00184">
    <property type="entry name" value="RING"/>
    <property type="match status" value="1"/>
</dbReference>
<evidence type="ECO:0000256" key="4">
    <source>
        <dbReference type="PROSITE-ProRule" id="PRU00175"/>
    </source>
</evidence>
<dbReference type="GO" id="GO:0008270">
    <property type="term" value="F:zinc ion binding"/>
    <property type="evidence" value="ECO:0007669"/>
    <property type="project" value="UniProtKB-KW"/>
</dbReference>
<evidence type="ECO:0000256" key="5">
    <source>
        <dbReference type="SAM" id="MobiDB-lite"/>
    </source>
</evidence>
<evidence type="ECO:0000256" key="1">
    <source>
        <dbReference type="ARBA" id="ARBA00022723"/>
    </source>
</evidence>
<reference evidence="7" key="1">
    <citation type="submission" date="2015-07" db="EMBL/GenBank/DDBJ databases">
        <title>Transcriptome Assembly of Anthurium amnicola.</title>
        <authorList>
            <person name="Suzuki J."/>
        </authorList>
    </citation>
    <scope>NUCLEOTIDE SEQUENCE</scope>
</reference>
<dbReference type="InterPro" id="IPR013083">
    <property type="entry name" value="Znf_RING/FYVE/PHD"/>
</dbReference>
<feature type="region of interest" description="Disordered" evidence="5">
    <location>
        <begin position="679"/>
        <end position="714"/>
    </location>
</feature>
<evidence type="ECO:0000256" key="3">
    <source>
        <dbReference type="ARBA" id="ARBA00022833"/>
    </source>
</evidence>
<organism evidence="7">
    <name type="scientific">Anthurium amnicola</name>
    <dbReference type="NCBI Taxonomy" id="1678845"/>
    <lineage>
        <taxon>Eukaryota</taxon>
        <taxon>Viridiplantae</taxon>
        <taxon>Streptophyta</taxon>
        <taxon>Embryophyta</taxon>
        <taxon>Tracheophyta</taxon>
        <taxon>Spermatophyta</taxon>
        <taxon>Magnoliopsida</taxon>
        <taxon>Liliopsida</taxon>
        <taxon>Araceae</taxon>
        <taxon>Pothoideae</taxon>
        <taxon>Potheae</taxon>
        <taxon>Anthurium</taxon>
    </lineage>
</organism>
<dbReference type="PROSITE" id="PS50089">
    <property type="entry name" value="ZF_RING_2"/>
    <property type="match status" value="1"/>
</dbReference>
<protein>
    <submittedName>
        <fullName evidence="7">E3 ubiquitin-protein ligase SDIR1</fullName>
    </submittedName>
</protein>
<dbReference type="Pfam" id="PF13639">
    <property type="entry name" value="zf-RING_2"/>
    <property type="match status" value="1"/>
</dbReference>
<dbReference type="PANTHER" id="PTHR45931">
    <property type="entry name" value="SI:CH211-59O9.10"/>
    <property type="match status" value="1"/>
</dbReference>
<evidence type="ECO:0000313" key="7">
    <source>
        <dbReference type="EMBL" id="JAT60176.1"/>
    </source>
</evidence>
<feature type="compositionally biased region" description="Low complexity" evidence="5">
    <location>
        <begin position="579"/>
        <end position="591"/>
    </location>
</feature>
<dbReference type="GO" id="GO:0061630">
    <property type="term" value="F:ubiquitin protein ligase activity"/>
    <property type="evidence" value="ECO:0007669"/>
    <property type="project" value="TreeGrafter"/>
</dbReference>
<feature type="compositionally biased region" description="Basic and acidic residues" evidence="5">
    <location>
        <begin position="164"/>
        <end position="189"/>
    </location>
</feature>
<feature type="compositionally biased region" description="Basic residues" evidence="5">
    <location>
        <begin position="689"/>
        <end position="703"/>
    </location>
</feature>
<dbReference type="GO" id="GO:0005634">
    <property type="term" value="C:nucleus"/>
    <property type="evidence" value="ECO:0007669"/>
    <property type="project" value="TreeGrafter"/>
</dbReference>
<dbReference type="EMBL" id="GDJX01007760">
    <property type="protein sequence ID" value="JAT60176.1"/>
    <property type="molecule type" value="Transcribed_RNA"/>
</dbReference>
<name>A0A1D1Z003_9ARAE</name>
<dbReference type="PANTHER" id="PTHR45931:SF25">
    <property type="entry name" value="E3 UBIQUITIN-PROTEIN LIGASE RLIM-LIKE ISOFORM X1"/>
    <property type="match status" value="1"/>
</dbReference>
<dbReference type="InterPro" id="IPR051834">
    <property type="entry name" value="RING_finger_E3_ligase"/>
</dbReference>
<dbReference type="CDD" id="cd16454">
    <property type="entry name" value="RING-H2_PA-TM-RING"/>
    <property type="match status" value="1"/>
</dbReference>
<keyword evidence="2 4" id="KW-0863">Zinc-finger</keyword>